<dbReference type="Proteomes" id="UP000324800">
    <property type="component" value="Unassembled WGS sequence"/>
</dbReference>
<protein>
    <submittedName>
        <fullName evidence="1">Uncharacterized protein</fullName>
    </submittedName>
</protein>
<comment type="caution">
    <text evidence="1">The sequence shown here is derived from an EMBL/GenBank/DDBJ whole genome shotgun (WGS) entry which is preliminary data.</text>
</comment>
<gene>
    <name evidence="1" type="ORF">EZS28_037955</name>
</gene>
<name>A0A5J4U7Z2_9EUKA</name>
<sequence>MTESQDSDKQTSMQTEQLAKKGIEYANNMIVMTRERVKLLFDAEIQVILAEIPFPTSTFSIRDDDYEAKMNDLCRRILDNDIKATR</sequence>
<dbReference type="AlphaFoldDB" id="A0A5J4U7Z2"/>
<evidence type="ECO:0000313" key="2">
    <source>
        <dbReference type="Proteomes" id="UP000324800"/>
    </source>
</evidence>
<dbReference type="EMBL" id="SNRW01019299">
    <property type="protein sequence ID" value="KAA6366519.1"/>
    <property type="molecule type" value="Genomic_DNA"/>
</dbReference>
<organism evidence="1 2">
    <name type="scientific">Streblomastix strix</name>
    <dbReference type="NCBI Taxonomy" id="222440"/>
    <lineage>
        <taxon>Eukaryota</taxon>
        <taxon>Metamonada</taxon>
        <taxon>Preaxostyla</taxon>
        <taxon>Oxymonadida</taxon>
        <taxon>Streblomastigidae</taxon>
        <taxon>Streblomastix</taxon>
    </lineage>
</organism>
<accession>A0A5J4U7Z2</accession>
<evidence type="ECO:0000313" key="1">
    <source>
        <dbReference type="EMBL" id="KAA6366519.1"/>
    </source>
</evidence>
<proteinExistence type="predicted"/>
<reference evidence="1 2" key="1">
    <citation type="submission" date="2019-03" db="EMBL/GenBank/DDBJ databases">
        <title>Single cell metagenomics reveals metabolic interactions within the superorganism composed of flagellate Streblomastix strix and complex community of Bacteroidetes bacteria on its surface.</title>
        <authorList>
            <person name="Treitli S.C."/>
            <person name="Kolisko M."/>
            <person name="Husnik F."/>
            <person name="Keeling P."/>
            <person name="Hampl V."/>
        </authorList>
    </citation>
    <scope>NUCLEOTIDE SEQUENCE [LARGE SCALE GENOMIC DNA]</scope>
    <source>
        <strain evidence="1">ST1C</strain>
    </source>
</reference>